<keyword evidence="2" id="KW-1185">Reference proteome</keyword>
<protein>
    <recommendedName>
        <fullName evidence="3">Transposase</fullName>
    </recommendedName>
</protein>
<comment type="caution">
    <text evidence="1">The sequence shown here is derived from an EMBL/GenBank/DDBJ whole genome shotgun (WGS) entry which is preliminary data.</text>
</comment>
<evidence type="ECO:0000313" key="2">
    <source>
        <dbReference type="Proteomes" id="UP000198211"/>
    </source>
</evidence>
<name>A0A225V5Z4_9STRA</name>
<dbReference type="EMBL" id="NBNE01007384">
    <property type="protein sequence ID" value="OWZ00722.1"/>
    <property type="molecule type" value="Genomic_DNA"/>
</dbReference>
<dbReference type="Proteomes" id="UP000198211">
    <property type="component" value="Unassembled WGS sequence"/>
</dbReference>
<evidence type="ECO:0000313" key="1">
    <source>
        <dbReference type="EMBL" id="OWZ00722.1"/>
    </source>
</evidence>
<gene>
    <name evidence="1" type="ORF">PHMEG_00028027</name>
</gene>
<dbReference type="AlphaFoldDB" id="A0A225V5Z4"/>
<organism evidence="1 2">
    <name type="scientific">Phytophthora megakarya</name>
    <dbReference type="NCBI Taxonomy" id="4795"/>
    <lineage>
        <taxon>Eukaryota</taxon>
        <taxon>Sar</taxon>
        <taxon>Stramenopiles</taxon>
        <taxon>Oomycota</taxon>
        <taxon>Peronosporomycetes</taxon>
        <taxon>Peronosporales</taxon>
        <taxon>Peronosporaceae</taxon>
        <taxon>Phytophthora</taxon>
    </lineage>
</organism>
<proteinExistence type="predicted"/>
<feature type="non-terminal residue" evidence="1">
    <location>
        <position position="1"/>
    </location>
</feature>
<dbReference type="OrthoDB" id="129165at2759"/>
<evidence type="ECO:0008006" key="3">
    <source>
        <dbReference type="Google" id="ProtNLM"/>
    </source>
</evidence>
<sequence length="193" mass="21464">MWTAPMAHDHDLAHATELVRRFCSEFGFVEGVSIASLNDDMIRLRSTLVDELGLAHVRNPKKGKIVVIIRLLIDTLMLNRYRYGPVNHGIGSITTSLCLGSHVASRGMSNVDIVKTLQRSLCSATTKSQIRLSGIVHALDRGYQSEAVNQQIHSVGGKIVGTHKRTCRFPFTYGKRASQYQREIKVKGELSAY</sequence>
<accession>A0A225V5Z4</accession>
<reference evidence="2" key="1">
    <citation type="submission" date="2017-03" db="EMBL/GenBank/DDBJ databases">
        <title>Phytopthora megakarya and P. palmivora, two closely related causual agents of cacao black pod achieved similar genome size and gene model numbers by different mechanisms.</title>
        <authorList>
            <person name="Ali S."/>
            <person name="Shao J."/>
            <person name="Larry D.J."/>
            <person name="Kronmiller B."/>
            <person name="Shen D."/>
            <person name="Strem M.D."/>
            <person name="Melnick R.L."/>
            <person name="Guiltinan M.J."/>
            <person name="Tyler B.M."/>
            <person name="Meinhardt L.W."/>
            <person name="Bailey B.A."/>
        </authorList>
    </citation>
    <scope>NUCLEOTIDE SEQUENCE [LARGE SCALE GENOMIC DNA]</scope>
    <source>
        <strain evidence="2">zdho120</strain>
    </source>
</reference>